<evidence type="ECO:0000313" key="7">
    <source>
        <dbReference type="EMBL" id="RMP18329.1"/>
    </source>
</evidence>
<dbReference type="GO" id="GO:0006508">
    <property type="term" value="P:proteolysis"/>
    <property type="evidence" value="ECO:0007669"/>
    <property type="project" value="UniProtKB-KW"/>
</dbReference>
<dbReference type="Gene3D" id="3.40.140.10">
    <property type="entry name" value="Cytidine Deaminase, domain 2"/>
    <property type="match status" value="1"/>
</dbReference>
<gene>
    <name evidence="8" type="ORF">ALQ08_200242</name>
    <name evidence="7" type="ORF">ALQ28_200050</name>
</gene>
<keyword evidence="4" id="KW-0862">Zinc</keyword>
<evidence type="ECO:0000256" key="5">
    <source>
        <dbReference type="ARBA" id="ARBA00023049"/>
    </source>
</evidence>
<dbReference type="PROSITE" id="PS50249">
    <property type="entry name" value="MPN"/>
    <property type="match status" value="1"/>
</dbReference>
<dbReference type="PROSITE" id="PS01302">
    <property type="entry name" value="UPF0758"/>
    <property type="match status" value="1"/>
</dbReference>
<dbReference type="Proteomes" id="UP000267908">
    <property type="component" value="Unassembled WGS sequence"/>
</dbReference>
<dbReference type="InterPro" id="IPR025657">
    <property type="entry name" value="RadC_JAB"/>
</dbReference>
<reference evidence="9 10" key="1">
    <citation type="submission" date="2018-08" db="EMBL/GenBank/DDBJ databases">
        <title>Recombination of ecologically and evolutionarily significant loci maintains genetic cohesion in the Pseudomonas syringae species complex.</title>
        <authorList>
            <person name="Dillon M."/>
            <person name="Thakur S."/>
            <person name="Almeida R.N.D."/>
            <person name="Weir B.S."/>
            <person name="Guttman D.S."/>
        </authorList>
    </citation>
    <scope>NUCLEOTIDE SEQUENCE [LARGE SCALE GENOMIC DNA]</scope>
    <source>
        <strain evidence="8 10">ICMP 13052</strain>
        <strain evidence="7 9">ICMP 4330</strain>
    </source>
</reference>
<dbReference type="RefSeq" id="WP_122227524.1">
    <property type="nucleotide sequence ID" value="NZ_RBQG01000029.1"/>
</dbReference>
<dbReference type="InterPro" id="IPR020891">
    <property type="entry name" value="UPF0758_CS"/>
</dbReference>
<evidence type="ECO:0000256" key="2">
    <source>
        <dbReference type="ARBA" id="ARBA00022723"/>
    </source>
</evidence>
<protein>
    <recommendedName>
        <fullName evidence="6">MPN domain-containing protein</fullName>
    </recommendedName>
</protein>
<accession>A0A3M4BGP2</accession>
<evidence type="ECO:0000256" key="3">
    <source>
        <dbReference type="ARBA" id="ARBA00022801"/>
    </source>
</evidence>
<feature type="domain" description="MPN" evidence="6">
    <location>
        <begin position="26"/>
        <end position="148"/>
    </location>
</feature>
<dbReference type="PANTHER" id="PTHR30471:SF3">
    <property type="entry name" value="UPF0758 PROTEIN YEES-RELATED"/>
    <property type="match status" value="1"/>
</dbReference>
<keyword evidence="5" id="KW-0482">Metalloprotease</keyword>
<dbReference type="EMBL" id="RBQG01000029">
    <property type="protein sequence ID" value="RMP18329.1"/>
    <property type="molecule type" value="Genomic_DNA"/>
</dbReference>
<dbReference type="EMBL" id="RBRA01000071">
    <property type="protein sequence ID" value="RMQ26959.1"/>
    <property type="molecule type" value="Genomic_DNA"/>
</dbReference>
<sequence>MQASELEVIQQALAILDAHLKTKGEALQSPGAVRSYLRLQLEQEQCEVFAVLFLDTQHRVLQFVRMFTGTIDRASVYPREVVKAGLALNASAAIVCHNHPSGDSTPSHADRQTTVRLKDALDLVGIRLLDHFVIGHGETTSFAEMGWI</sequence>
<dbReference type="InterPro" id="IPR001405">
    <property type="entry name" value="UPF0758"/>
</dbReference>
<dbReference type="AlphaFoldDB" id="A0A3M4BGP2"/>
<dbReference type="PANTHER" id="PTHR30471">
    <property type="entry name" value="DNA REPAIR PROTEIN RADC"/>
    <property type="match status" value="1"/>
</dbReference>
<keyword evidence="3" id="KW-0378">Hydrolase</keyword>
<evidence type="ECO:0000313" key="8">
    <source>
        <dbReference type="EMBL" id="RMQ26959.1"/>
    </source>
</evidence>
<evidence type="ECO:0000256" key="4">
    <source>
        <dbReference type="ARBA" id="ARBA00022833"/>
    </source>
</evidence>
<dbReference type="CDD" id="cd08071">
    <property type="entry name" value="MPN_DUF2466"/>
    <property type="match status" value="1"/>
</dbReference>
<proteinExistence type="predicted"/>
<evidence type="ECO:0000259" key="6">
    <source>
        <dbReference type="PROSITE" id="PS50249"/>
    </source>
</evidence>
<dbReference type="Proteomes" id="UP000269044">
    <property type="component" value="Unassembled WGS sequence"/>
</dbReference>
<dbReference type="GO" id="GO:0046872">
    <property type="term" value="F:metal ion binding"/>
    <property type="evidence" value="ECO:0007669"/>
    <property type="project" value="UniProtKB-KW"/>
</dbReference>
<evidence type="ECO:0000256" key="1">
    <source>
        <dbReference type="ARBA" id="ARBA00022670"/>
    </source>
</evidence>
<keyword evidence="2" id="KW-0479">Metal-binding</keyword>
<organism evidence="7 9">
    <name type="scientific">Pseudomonas syringae pv. delphinii</name>
    <dbReference type="NCBI Taxonomy" id="192088"/>
    <lineage>
        <taxon>Bacteria</taxon>
        <taxon>Pseudomonadati</taxon>
        <taxon>Pseudomonadota</taxon>
        <taxon>Gammaproteobacteria</taxon>
        <taxon>Pseudomonadales</taxon>
        <taxon>Pseudomonadaceae</taxon>
        <taxon>Pseudomonas</taxon>
    </lineage>
</organism>
<dbReference type="GO" id="GO:0008237">
    <property type="term" value="F:metallopeptidase activity"/>
    <property type="evidence" value="ECO:0007669"/>
    <property type="project" value="UniProtKB-KW"/>
</dbReference>
<dbReference type="SUPFAM" id="SSF102712">
    <property type="entry name" value="JAB1/MPN domain"/>
    <property type="match status" value="1"/>
</dbReference>
<evidence type="ECO:0000313" key="10">
    <source>
        <dbReference type="Proteomes" id="UP000269044"/>
    </source>
</evidence>
<dbReference type="InterPro" id="IPR037518">
    <property type="entry name" value="MPN"/>
</dbReference>
<evidence type="ECO:0000313" key="9">
    <source>
        <dbReference type="Proteomes" id="UP000267908"/>
    </source>
</evidence>
<comment type="caution">
    <text evidence="7">The sequence shown here is derived from an EMBL/GenBank/DDBJ whole genome shotgun (WGS) entry which is preliminary data.</text>
</comment>
<keyword evidence="1" id="KW-0645">Protease</keyword>
<dbReference type="Pfam" id="PF04002">
    <property type="entry name" value="RadC"/>
    <property type="match status" value="1"/>
</dbReference>
<dbReference type="NCBIfam" id="TIGR00608">
    <property type="entry name" value="radc"/>
    <property type="match status" value="1"/>
</dbReference>
<name>A0A3M4BGP2_9PSED</name>